<reference evidence="8 9" key="1">
    <citation type="submission" date="2020-12" db="EMBL/GenBank/DDBJ databases">
        <title>Concerted genomic and epigenomic changes stabilize Arabidopsis allopolyploids.</title>
        <authorList>
            <person name="Chen Z."/>
        </authorList>
    </citation>
    <scope>NUCLEOTIDE SEQUENCE [LARGE SCALE GENOMIC DNA]</scope>
    <source>
        <strain evidence="8">Allo738</strain>
        <tissue evidence="8">Leaf</tissue>
    </source>
</reference>
<dbReference type="GO" id="GO:0004109">
    <property type="term" value="F:coproporphyrinogen oxidase activity"/>
    <property type="evidence" value="ECO:0007669"/>
    <property type="project" value="UniProtKB-EC"/>
</dbReference>
<protein>
    <recommendedName>
        <fullName evidence="4">coproporphyrinogen oxidase</fullName>
        <ecNumber evidence="4">1.3.3.3</ecNumber>
    </recommendedName>
</protein>
<evidence type="ECO:0000313" key="9">
    <source>
        <dbReference type="Proteomes" id="UP000694240"/>
    </source>
</evidence>
<keyword evidence="9" id="KW-1185">Reference proteome</keyword>
<dbReference type="GO" id="GO:0009570">
    <property type="term" value="C:chloroplast stroma"/>
    <property type="evidence" value="ECO:0007669"/>
    <property type="project" value="TreeGrafter"/>
</dbReference>
<dbReference type="Proteomes" id="UP000694240">
    <property type="component" value="Chromosome 4"/>
</dbReference>
<dbReference type="InterPro" id="IPR001260">
    <property type="entry name" value="Coprogen_oxidase_aer"/>
</dbReference>
<comment type="catalytic activity">
    <reaction evidence="7">
        <text>coproporphyrinogen III + O2 + 2 H(+) = protoporphyrinogen IX + 2 CO2 + 2 H2O</text>
        <dbReference type="Rhea" id="RHEA:18257"/>
        <dbReference type="ChEBI" id="CHEBI:15377"/>
        <dbReference type="ChEBI" id="CHEBI:15378"/>
        <dbReference type="ChEBI" id="CHEBI:15379"/>
        <dbReference type="ChEBI" id="CHEBI:16526"/>
        <dbReference type="ChEBI" id="CHEBI:57307"/>
        <dbReference type="ChEBI" id="CHEBI:57309"/>
        <dbReference type="EC" id="1.3.3.3"/>
    </reaction>
</comment>
<proteinExistence type="inferred from homology"/>
<dbReference type="GO" id="GO:0006782">
    <property type="term" value="P:protoporphyrinogen IX biosynthetic process"/>
    <property type="evidence" value="ECO:0007669"/>
    <property type="project" value="TreeGrafter"/>
</dbReference>
<evidence type="ECO:0000256" key="7">
    <source>
        <dbReference type="ARBA" id="ARBA00049102"/>
    </source>
</evidence>
<comment type="caution">
    <text evidence="8">The sequence shown here is derived from an EMBL/GenBank/DDBJ whole genome shotgun (WGS) entry which is preliminary data.</text>
</comment>
<comment type="pathway">
    <text evidence="1">Porphyrin-containing compound metabolism; protoporphyrin-IX biosynthesis; protoporphyrinogen-IX from coproporphyrinogen-III (O2 route): step 1/1.</text>
</comment>
<dbReference type="SUPFAM" id="SSF102886">
    <property type="entry name" value="Coproporphyrinogen III oxidase"/>
    <property type="match status" value="1"/>
</dbReference>
<dbReference type="InterPro" id="IPR036406">
    <property type="entry name" value="Coprogen_oxidase_aer_sf"/>
</dbReference>
<gene>
    <name evidence="8" type="ORF">ISN45_At04g003830</name>
</gene>
<keyword evidence="5" id="KW-0560">Oxidoreductase</keyword>
<dbReference type="EC" id="1.3.3.3" evidence="4"/>
<dbReference type="AlphaFoldDB" id="A0A8T2DSN1"/>
<evidence type="ECO:0000256" key="2">
    <source>
        <dbReference type="ARBA" id="ARBA00010644"/>
    </source>
</evidence>
<dbReference type="PANTHER" id="PTHR10755:SF0">
    <property type="entry name" value="OXYGEN-DEPENDENT COPROPORPHYRINOGEN-III OXIDASE, MITOCHONDRIAL"/>
    <property type="match status" value="1"/>
</dbReference>
<keyword evidence="6" id="KW-0627">Porphyrin biosynthesis</keyword>
<evidence type="ECO:0000256" key="4">
    <source>
        <dbReference type="ARBA" id="ARBA00012869"/>
    </source>
</evidence>
<dbReference type="EMBL" id="JAEFBK010000004">
    <property type="protein sequence ID" value="KAG7614988.1"/>
    <property type="molecule type" value="Genomic_DNA"/>
</dbReference>
<dbReference type="Pfam" id="PF01218">
    <property type="entry name" value="Coprogen_oxidas"/>
    <property type="match status" value="1"/>
</dbReference>
<evidence type="ECO:0000256" key="6">
    <source>
        <dbReference type="ARBA" id="ARBA00023244"/>
    </source>
</evidence>
<accession>A0A8T2DSN1</accession>
<name>A0A8T2DSN1_9BRAS</name>
<evidence type="ECO:0000256" key="1">
    <source>
        <dbReference type="ARBA" id="ARBA00005168"/>
    </source>
</evidence>
<dbReference type="Gene3D" id="3.40.1500.10">
    <property type="entry name" value="Coproporphyrinogen III oxidase, aerobic"/>
    <property type="match status" value="1"/>
</dbReference>
<comment type="similarity">
    <text evidence="2">Belongs to the aerobic coproporphyrinogen-III oxidase family.</text>
</comment>
<dbReference type="PRINTS" id="PR00073">
    <property type="entry name" value="COPRGNOXDASE"/>
</dbReference>
<organism evidence="8 9">
    <name type="scientific">Arabidopsis thaliana x Arabidopsis arenosa</name>
    <dbReference type="NCBI Taxonomy" id="1240361"/>
    <lineage>
        <taxon>Eukaryota</taxon>
        <taxon>Viridiplantae</taxon>
        <taxon>Streptophyta</taxon>
        <taxon>Embryophyta</taxon>
        <taxon>Tracheophyta</taxon>
        <taxon>Spermatophyta</taxon>
        <taxon>Magnoliopsida</taxon>
        <taxon>eudicotyledons</taxon>
        <taxon>Gunneridae</taxon>
        <taxon>Pentapetalae</taxon>
        <taxon>rosids</taxon>
        <taxon>malvids</taxon>
        <taxon>Brassicales</taxon>
        <taxon>Brassicaceae</taxon>
        <taxon>Camelineae</taxon>
        <taxon>Arabidopsis</taxon>
    </lineage>
</organism>
<sequence>MASHSSTLFTSPCSFILFSSHRLKSSPNYFTYHFPRSVKRPHFDLRCSVSIEKEVPETERPFTFLRVSDGDQTQSSSYSVKARFEKMIRTAQDKVCEAIEAVEEAPKFKEDVWSRPGGGGGISRILQDGNVWEKAGVNVSVIYVLCLLKLIELLKLPRLSKNLVRFRSLPLEPARFCILRTLLLRLCISITAISRPMLQRMFLELRGNGGSVVGLTSHLLTSLKKTSSTFIRFKSKPAINLIRRSTLGLRNGVMTTFTLSTVMRGEGLEGYFLMI</sequence>
<comment type="subunit">
    <text evidence="3">Homodimer.</text>
</comment>
<evidence type="ECO:0000256" key="5">
    <source>
        <dbReference type="ARBA" id="ARBA00023002"/>
    </source>
</evidence>
<evidence type="ECO:0000313" key="8">
    <source>
        <dbReference type="EMBL" id="KAG7614988.1"/>
    </source>
</evidence>
<evidence type="ECO:0000256" key="3">
    <source>
        <dbReference type="ARBA" id="ARBA00011738"/>
    </source>
</evidence>
<dbReference type="PANTHER" id="PTHR10755">
    <property type="entry name" value="COPROPORPHYRINOGEN III OXIDASE, MITOCHONDRIAL"/>
    <property type="match status" value="1"/>
</dbReference>